<keyword evidence="9" id="KW-1185">Reference proteome</keyword>
<evidence type="ECO:0000256" key="2">
    <source>
        <dbReference type="ARBA" id="ARBA00022723"/>
    </source>
</evidence>
<feature type="domain" description="Peptidase M3A/M3B catalytic" evidence="7">
    <location>
        <begin position="300"/>
        <end position="451"/>
    </location>
</feature>
<comment type="caution">
    <text evidence="8">The sequence shown here is derived from an EMBL/GenBank/DDBJ whole genome shotgun (WGS) entry which is preliminary data.</text>
</comment>
<dbReference type="EC" id="3.4.24.-" evidence="8"/>
<dbReference type="RefSeq" id="WP_184137358.1">
    <property type="nucleotide sequence ID" value="NZ_JACHFL010000020.1"/>
</dbReference>
<evidence type="ECO:0000256" key="3">
    <source>
        <dbReference type="ARBA" id="ARBA00022801"/>
    </source>
</evidence>
<accession>A0A7W8JYQ9</accession>
<comment type="similarity">
    <text evidence="6">Belongs to the peptidase M3 family.</text>
</comment>
<dbReference type="GO" id="GO:0004222">
    <property type="term" value="F:metalloendopeptidase activity"/>
    <property type="evidence" value="ECO:0007669"/>
    <property type="project" value="InterPro"/>
</dbReference>
<evidence type="ECO:0000313" key="8">
    <source>
        <dbReference type="EMBL" id="MBB5365675.1"/>
    </source>
</evidence>
<gene>
    <name evidence="8" type="ORF">HNQ08_004801</name>
</gene>
<proteinExistence type="inferred from homology"/>
<evidence type="ECO:0000256" key="1">
    <source>
        <dbReference type="ARBA" id="ARBA00022670"/>
    </source>
</evidence>
<protein>
    <submittedName>
        <fullName evidence="8">Oligoendopeptidase F</fullName>
        <ecNumber evidence="8">3.4.24.-</ecNumber>
    </submittedName>
</protein>
<dbReference type="SUPFAM" id="SSF55486">
    <property type="entry name" value="Metalloproteases ('zincins'), catalytic domain"/>
    <property type="match status" value="1"/>
</dbReference>
<dbReference type="InterPro" id="IPR001567">
    <property type="entry name" value="Pept_M3A_M3B_dom"/>
</dbReference>
<evidence type="ECO:0000256" key="6">
    <source>
        <dbReference type="RuleBase" id="RU003435"/>
    </source>
</evidence>
<evidence type="ECO:0000313" key="9">
    <source>
        <dbReference type="Proteomes" id="UP000552709"/>
    </source>
</evidence>
<dbReference type="AlphaFoldDB" id="A0A7W8JYQ9"/>
<keyword evidence="1 6" id="KW-0645">Protease</keyword>
<keyword evidence="4 6" id="KW-0862">Zinc</keyword>
<dbReference type="GO" id="GO:0046872">
    <property type="term" value="F:metal ion binding"/>
    <property type="evidence" value="ECO:0007669"/>
    <property type="project" value="UniProtKB-UniRule"/>
</dbReference>
<organism evidence="8 9">
    <name type="scientific">Deinococcus humi</name>
    <dbReference type="NCBI Taxonomy" id="662880"/>
    <lineage>
        <taxon>Bacteria</taxon>
        <taxon>Thermotogati</taxon>
        <taxon>Deinococcota</taxon>
        <taxon>Deinococci</taxon>
        <taxon>Deinococcales</taxon>
        <taxon>Deinococcaceae</taxon>
        <taxon>Deinococcus</taxon>
    </lineage>
</organism>
<keyword evidence="5 6" id="KW-0482">Metalloprotease</keyword>
<keyword evidence="3 6" id="KW-0378">Hydrolase</keyword>
<evidence type="ECO:0000256" key="5">
    <source>
        <dbReference type="ARBA" id="ARBA00023049"/>
    </source>
</evidence>
<keyword evidence="2 6" id="KW-0479">Metal-binding</keyword>
<name>A0A7W8JYQ9_9DEIO</name>
<evidence type="ECO:0000256" key="4">
    <source>
        <dbReference type="ARBA" id="ARBA00022833"/>
    </source>
</evidence>
<evidence type="ECO:0000259" key="7">
    <source>
        <dbReference type="Pfam" id="PF01432"/>
    </source>
</evidence>
<dbReference type="Proteomes" id="UP000552709">
    <property type="component" value="Unassembled WGS sequence"/>
</dbReference>
<dbReference type="GO" id="GO:0006508">
    <property type="term" value="P:proteolysis"/>
    <property type="evidence" value="ECO:0007669"/>
    <property type="project" value="UniProtKB-KW"/>
</dbReference>
<comment type="cofactor">
    <cofactor evidence="6">
        <name>Zn(2+)</name>
        <dbReference type="ChEBI" id="CHEBI:29105"/>
    </cofactor>
    <text evidence="6">Binds 1 zinc ion.</text>
</comment>
<dbReference type="Pfam" id="PF01432">
    <property type="entry name" value="Peptidase_M3"/>
    <property type="match status" value="1"/>
</dbReference>
<reference evidence="8 9" key="1">
    <citation type="submission" date="2020-08" db="EMBL/GenBank/DDBJ databases">
        <title>Genomic Encyclopedia of Type Strains, Phase IV (KMG-IV): sequencing the most valuable type-strain genomes for metagenomic binning, comparative biology and taxonomic classification.</title>
        <authorList>
            <person name="Goeker M."/>
        </authorList>
    </citation>
    <scope>NUCLEOTIDE SEQUENCE [LARGE SCALE GENOMIC DNA]</scope>
    <source>
        <strain evidence="8 9">DSM 27939</strain>
    </source>
</reference>
<dbReference type="EMBL" id="JACHFL010000020">
    <property type="protein sequence ID" value="MBB5365675.1"/>
    <property type="molecule type" value="Genomic_DNA"/>
</dbReference>
<sequence length="548" mass="63012">MVSVLSHTWDQRYEALHLAQIMDDADFHSWLLQWAALEAEIYEQNTALTRAFQADTTDEEAKLARQVFLTQQAPHLREQHDRTAQQAIQLGQTFTIPPDWQQTFLYFEIMARQALDPGGHLESQLEVIAGDLTALFARRTYELDGQALSVQEVGRRSVSPNREVRQAAALSTRESLLRIAPQVTEQYRASLDLRRELARRSGEKTVHSHMWKLLERFDYTPQEVRQFRADVRTGLNPLLVEFRDKRRTWLGVEHLQPWDLTVDAFGARAVPRYTQEADIMALAARRLDTTLPGLGQRVAQLYAEGYLDVASRPGKAARSYSDFLAHRRRPYVQTSLQSTPSSYQVLFHELGHVAQLSGVAPDASFWQYFPGVEMREFVAQVFELWSLDQLPEFFAFENLEAYRARFYEQTLARMSAQCSMDEFQEWFYTTTEEVTFTRMQEVWQEISDRYPSGVERRALPSLAFLSQQLARRPLVGIEYALAWGWAFSFMENVAQDSGQAFGQLAQALALGNTRPLPELLQIAGVEFSISSQQLRLIDTTMRRALLPI</sequence>
<dbReference type="Gene3D" id="1.10.1370.30">
    <property type="match status" value="1"/>
</dbReference>